<evidence type="ECO:0000313" key="1">
    <source>
        <dbReference type="EMBL" id="NGN82380.1"/>
    </source>
</evidence>
<reference evidence="1 2" key="1">
    <citation type="submission" date="2020-02" db="EMBL/GenBank/DDBJ databases">
        <title>Genome sequence of the type strain DSM 27180 of Arthrobacter silviterrae.</title>
        <authorList>
            <person name="Gao J."/>
            <person name="Sun J."/>
        </authorList>
    </citation>
    <scope>NUCLEOTIDE SEQUENCE [LARGE SCALE GENOMIC DNA]</scope>
    <source>
        <strain evidence="1 2">DSM 27180</strain>
    </source>
</reference>
<evidence type="ECO:0000313" key="2">
    <source>
        <dbReference type="Proteomes" id="UP000479226"/>
    </source>
</evidence>
<accession>A0ABX0D914</accession>
<dbReference type="RefSeq" id="WP_165180449.1">
    <property type="nucleotide sequence ID" value="NZ_JAAKZI010000002.1"/>
</dbReference>
<organism evidence="1 2">
    <name type="scientific">Arthrobacter silviterrae</name>
    <dbReference type="NCBI Taxonomy" id="2026658"/>
    <lineage>
        <taxon>Bacteria</taxon>
        <taxon>Bacillati</taxon>
        <taxon>Actinomycetota</taxon>
        <taxon>Actinomycetes</taxon>
        <taxon>Micrococcales</taxon>
        <taxon>Micrococcaceae</taxon>
        <taxon>Arthrobacter</taxon>
    </lineage>
</organism>
<gene>
    <name evidence="1" type="ORF">G6N77_02725</name>
</gene>
<comment type="caution">
    <text evidence="1">The sequence shown here is derived from an EMBL/GenBank/DDBJ whole genome shotgun (WGS) entry which is preliminary data.</text>
</comment>
<sequence>MAATAYGAGRDLDVGQALDGVGDGVGGEHVSAAPPGDLRVDFVAVGKHARQCEGAGVALDQVVVALDVDPGIAGVLARDALPVEEVPTNHAVVGAFLDVNRLCGNERPKVVVEHLDAVRAVHAVAAAKALPVGVGRANVDRLAVAGLHQPRVGDGGVLEDTVAGGIAEVHAFFLNAGHGNAVNRDEGGGVDDQAFLESLMVKPDSSQCGAWESHSP</sequence>
<protein>
    <submittedName>
        <fullName evidence="1">Uncharacterized protein</fullName>
    </submittedName>
</protein>
<dbReference type="Proteomes" id="UP000479226">
    <property type="component" value="Unassembled WGS sequence"/>
</dbReference>
<dbReference type="EMBL" id="JAAKZI010000002">
    <property type="protein sequence ID" value="NGN82380.1"/>
    <property type="molecule type" value="Genomic_DNA"/>
</dbReference>
<name>A0ABX0D914_9MICC</name>
<keyword evidence="2" id="KW-1185">Reference proteome</keyword>
<proteinExistence type="predicted"/>